<proteinExistence type="predicted"/>
<keyword evidence="1" id="KW-0547">Nucleotide-binding</keyword>
<feature type="short sequence motif" description="Q motif" evidence="5">
    <location>
        <begin position="47"/>
        <end position="75"/>
    </location>
</feature>
<reference evidence="8" key="1">
    <citation type="submission" date="2024-07" db="EMBL/GenBank/DDBJ databases">
        <title>Two chromosome-level genome assemblies of Korean endemic species Abeliophyllum distichum and Forsythia ovata (Oleaceae).</title>
        <authorList>
            <person name="Jang H."/>
        </authorList>
    </citation>
    <scope>NUCLEOTIDE SEQUENCE [LARGE SCALE GENOMIC DNA]</scope>
</reference>
<evidence type="ECO:0000256" key="5">
    <source>
        <dbReference type="PROSITE-ProRule" id="PRU00552"/>
    </source>
</evidence>
<dbReference type="AlphaFoldDB" id="A0ABD1SJC5"/>
<sequence>MGGHGKGKRIRVVRLGREKNAQSERERGTHRSFNEWSGKRGVSFHANSFLELHLSRPLLRACEALGYSKPTPIQYSPTALDIARKDRDTYFIRIQKLKFIFCMVLSAFDEAKCGKFGNYFPEKNANIIIGSSIGRTVGKISLFLEENYDWIILKRRML</sequence>
<accession>A0ABD1SJC5</accession>
<organism evidence="7 8">
    <name type="scientific">Forsythia ovata</name>
    <dbReference type="NCBI Taxonomy" id="205694"/>
    <lineage>
        <taxon>Eukaryota</taxon>
        <taxon>Viridiplantae</taxon>
        <taxon>Streptophyta</taxon>
        <taxon>Embryophyta</taxon>
        <taxon>Tracheophyta</taxon>
        <taxon>Spermatophyta</taxon>
        <taxon>Magnoliopsida</taxon>
        <taxon>eudicotyledons</taxon>
        <taxon>Gunneridae</taxon>
        <taxon>Pentapetalae</taxon>
        <taxon>asterids</taxon>
        <taxon>lamiids</taxon>
        <taxon>Lamiales</taxon>
        <taxon>Oleaceae</taxon>
        <taxon>Forsythieae</taxon>
        <taxon>Forsythia</taxon>
    </lineage>
</organism>
<keyword evidence="2" id="KW-0378">Hydrolase</keyword>
<keyword evidence="8" id="KW-1185">Reference proteome</keyword>
<dbReference type="GO" id="GO:0005524">
    <property type="term" value="F:ATP binding"/>
    <property type="evidence" value="ECO:0007669"/>
    <property type="project" value="UniProtKB-KW"/>
</dbReference>
<comment type="caution">
    <text evidence="7">The sequence shown here is derived from an EMBL/GenBank/DDBJ whole genome shotgun (WGS) entry which is preliminary data.</text>
</comment>
<name>A0ABD1SJC5_9LAMI</name>
<feature type="domain" description="DEAD-box RNA helicase Q" evidence="6">
    <location>
        <begin position="47"/>
        <end position="75"/>
    </location>
</feature>
<dbReference type="Proteomes" id="UP001604277">
    <property type="component" value="Unassembled WGS sequence"/>
</dbReference>
<dbReference type="InterPro" id="IPR027417">
    <property type="entry name" value="P-loop_NTPase"/>
</dbReference>
<dbReference type="GO" id="GO:0004386">
    <property type="term" value="F:helicase activity"/>
    <property type="evidence" value="ECO:0007669"/>
    <property type="project" value="UniProtKB-KW"/>
</dbReference>
<evidence type="ECO:0000259" key="6">
    <source>
        <dbReference type="PROSITE" id="PS51195"/>
    </source>
</evidence>
<evidence type="ECO:0000256" key="2">
    <source>
        <dbReference type="ARBA" id="ARBA00022801"/>
    </source>
</evidence>
<evidence type="ECO:0000256" key="3">
    <source>
        <dbReference type="ARBA" id="ARBA00022806"/>
    </source>
</evidence>
<evidence type="ECO:0000313" key="7">
    <source>
        <dbReference type="EMBL" id="KAL2500824.1"/>
    </source>
</evidence>
<dbReference type="InterPro" id="IPR014014">
    <property type="entry name" value="RNA_helicase_DEAD_Q_motif"/>
</dbReference>
<evidence type="ECO:0000313" key="8">
    <source>
        <dbReference type="Proteomes" id="UP001604277"/>
    </source>
</evidence>
<dbReference type="Gene3D" id="3.40.50.300">
    <property type="entry name" value="P-loop containing nucleotide triphosphate hydrolases"/>
    <property type="match status" value="1"/>
</dbReference>
<protein>
    <recommendedName>
        <fullName evidence="6">DEAD-box RNA helicase Q domain-containing protein</fullName>
    </recommendedName>
</protein>
<evidence type="ECO:0000256" key="4">
    <source>
        <dbReference type="ARBA" id="ARBA00022840"/>
    </source>
</evidence>
<dbReference type="PROSITE" id="PS51195">
    <property type="entry name" value="Q_MOTIF"/>
    <property type="match status" value="1"/>
</dbReference>
<dbReference type="EMBL" id="JBFOLJ010000010">
    <property type="protein sequence ID" value="KAL2500824.1"/>
    <property type="molecule type" value="Genomic_DNA"/>
</dbReference>
<dbReference type="GO" id="GO:0016787">
    <property type="term" value="F:hydrolase activity"/>
    <property type="evidence" value="ECO:0007669"/>
    <property type="project" value="UniProtKB-KW"/>
</dbReference>
<gene>
    <name evidence="7" type="ORF">Fot_34672</name>
</gene>
<keyword evidence="3" id="KW-0347">Helicase</keyword>
<keyword evidence="4" id="KW-0067">ATP-binding</keyword>
<evidence type="ECO:0000256" key="1">
    <source>
        <dbReference type="ARBA" id="ARBA00022741"/>
    </source>
</evidence>